<comment type="caution">
    <text evidence="6">The sequence shown here is derived from an EMBL/GenBank/DDBJ whole genome shotgun (WGS) entry which is preliminary data.</text>
</comment>
<evidence type="ECO:0000256" key="4">
    <source>
        <dbReference type="ARBA" id="ARBA00023163"/>
    </source>
</evidence>
<dbReference type="PROSITE" id="PS50931">
    <property type="entry name" value="HTH_LYSR"/>
    <property type="match status" value="1"/>
</dbReference>
<evidence type="ECO:0000256" key="1">
    <source>
        <dbReference type="ARBA" id="ARBA00009437"/>
    </source>
</evidence>
<dbReference type="InterPro" id="IPR005119">
    <property type="entry name" value="LysR_subst-bd"/>
</dbReference>
<dbReference type="Pfam" id="PF00126">
    <property type="entry name" value="HTH_1"/>
    <property type="match status" value="1"/>
</dbReference>
<organism evidence="6 7">
    <name type="scientific">Craterilacuibacter sinensis</name>
    <dbReference type="NCBI Taxonomy" id="2686017"/>
    <lineage>
        <taxon>Bacteria</taxon>
        <taxon>Pseudomonadati</taxon>
        <taxon>Pseudomonadota</taxon>
        <taxon>Betaproteobacteria</taxon>
        <taxon>Neisseriales</taxon>
        <taxon>Neisseriaceae</taxon>
        <taxon>Craterilacuibacter</taxon>
    </lineage>
</organism>
<evidence type="ECO:0000259" key="5">
    <source>
        <dbReference type="PROSITE" id="PS50931"/>
    </source>
</evidence>
<dbReference type="Proteomes" id="UP000467214">
    <property type="component" value="Unassembled WGS sequence"/>
</dbReference>
<dbReference type="GO" id="GO:0043565">
    <property type="term" value="F:sequence-specific DNA binding"/>
    <property type="evidence" value="ECO:0007669"/>
    <property type="project" value="TreeGrafter"/>
</dbReference>
<keyword evidence="3" id="KW-0238">DNA-binding</keyword>
<evidence type="ECO:0000313" key="7">
    <source>
        <dbReference type="Proteomes" id="UP000467214"/>
    </source>
</evidence>
<dbReference type="Gene3D" id="1.10.10.10">
    <property type="entry name" value="Winged helix-like DNA-binding domain superfamily/Winged helix DNA-binding domain"/>
    <property type="match status" value="1"/>
</dbReference>
<keyword evidence="7" id="KW-1185">Reference proteome</keyword>
<dbReference type="AlphaFoldDB" id="A0A845BN85"/>
<evidence type="ECO:0000313" key="6">
    <source>
        <dbReference type="EMBL" id="MXR36648.1"/>
    </source>
</evidence>
<dbReference type="Gene3D" id="3.40.190.290">
    <property type="match status" value="1"/>
</dbReference>
<evidence type="ECO:0000256" key="3">
    <source>
        <dbReference type="ARBA" id="ARBA00023125"/>
    </source>
</evidence>
<keyword evidence="2" id="KW-0805">Transcription regulation</keyword>
<gene>
    <name evidence="6" type="ORF">GQF02_06665</name>
</gene>
<keyword evidence="4" id="KW-0804">Transcription</keyword>
<dbReference type="SUPFAM" id="SSF53850">
    <property type="entry name" value="Periplasmic binding protein-like II"/>
    <property type="match status" value="1"/>
</dbReference>
<dbReference type="PRINTS" id="PR00039">
    <property type="entry name" value="HTHLYSR"/>
</dbReference>
<comment type="similarity">
    <text evidence="1">Belongs to the LysR transcriptional regulatory family.</text>
</comment>
<dbReference type="InterPro" id="IPR058163">
    <property type="entry name" value="LysR-type_TF_proteobact-type"/>
</dbReference>
<dbReference type="GO" id="GO:0006351">
    <property type="term" value="P:DNA-templated transcription"/>
    <property type="evidence" value="ECO:0007669"/>
    <property type="project" value="TreeGrafter"/>
</dbReference>
<dbReference type="PANTHER" id="PTHR30537">
    <property type="entry name" value="HTH-TYPE TRANSCRIPTIONAL REGULATOR"/>
    <property type="match status" value="1"/>
</dbReference>
<dbReference type="InterPro" id="IPR036390">
    <property type="entry name" value="WH_DNA-bd_sf"/>
</dbReference>
<feature type="domain" description="HTH lysR-type" evidence="5">
    <location>
        <begin position="8"/>
        <end position="65"/>
    </location>
</feature>
<dbReference type="CDD" id="cd08422">
    <property type="entry name" value="PBP2_CrgA_like"/>
    <property type="match status" value="1"/>
</dbReference>
<dbReference type="GO" id="GO:0003700">
    <property type="term" value="F:DNA-binding transcription factor activity"/>
    <property type="evidence" value="ECO:0007669"/>
    <property type="project" value="InterPro"/>
</dbReference>
<dbReference type="InterPro" id="IPR000847">
    <property type="entry name" value="LysR_HTH_N"/>
</dbReference>
<sequence length="302" mass="33183">MNNNHLNESLPDMAVFVRVVDCASFSGAARTLNLTPSAVSRMIGRLEQALGMRLLERTTRQLRLSEHGKEIYMLCKEMLASAQAAVDLAQQSAAQPAGTLRVSAPKAFGRRVLHPLVSGFLQRFPQVRLQLLLQDASPHPVKDEIDLMLLISDTPPEAMVARPLMQVRQQLCASSAYVAEHGEPRHPLELARHACLLLAEMPGDNSWTLCKGEEEVSVAVTGPYACNHSEVRLEAMLDGMGITCLPSFIAHEALQSGAAQAILPQWAFSGPYQGTVWLMNLPNRRLPPKCRVFIDYLTNALA</sequence>
<proteinExistence type="inferred from homology"/>
<dbReference type="SUPFAM" id="SSF46785">
    <property type="entry name" value="Winged helix' DNA-binding domain"/>
    <property type="match status" value="1"/>
</dbReference>
<dbReference type="EMBL" id="WSSB01000005">
    <property type="protein sequence ID" value="MXR36648.1"/>
    <property type="molecule type" value="Genomic_DNA"/>
</dbReference>
<dbReference type="Pfam" id="PF03466">
    <property type="entry name" value="LysR_substrate"/>
    <property type="match status" value="1"/>
</dbReference>
<dbReference type="FunFam" id="1.10.10.10:FF:000001">
    <property type="entry name" value="LysR family transcriptional regulator"/>
    <property type="match status" value="1"/>
</dbReference>
<reference evidence="6 7" key="1">
    <citation type="submission" date="2019-12" db="EMBL/GenBank/DDBJ databases">
        <title>Neisseriaceae gen. nov. sp. Genome sequencing and assembly.</title>
        <authorList>
            <person name="Liu Z."/>
            <person name="Li A."/>
        </authorList>
    </citation>
    <scope>NUCLEOTIDE SEQUENCE [LARGE SCALE GENOMIC DNA]</scope>
    <source>
        <strain evidence="6 7">B2N2-7</strain>
    </source>
</reference>
<dbReference type="RefSeq" id="WP_160795777.1">
    <property type="nucleotide sequence ID" value="NZ_WSSB01000005.1"/>
</dbReference>
<accession>A0A845BN85</accession>
<dbReference type="InterPro" id="IPR036388">
    <property type="entry name" value="WH-like_DNA-bd_sf"/>
</dbReference>
<dbReference type="PANTHER" id="PTHR30537:SF5">
    <property type="entry name" value="HTH-TYPE TRANSCRIPTIONAL ACTIVATOR TTDR-RELATED"/>
    <property type="match status" value="1"/>
</dbReference>
<evidence type="ECO:0000256" key="2">
    <source>
        <dbReference type="ARBA" id="ARBA00023015"/>
    </source>
</evidence>
<name>A0A845BN85_9NEIS</name>
<protein>
    <submittedName>
        <fullName evidence="6">LysR family transcriptional regulator</fullName>
    </submittedName>
</protein>